<dbReference type="PANTHER" id="PTHR22760:SF1">
    <property type="entry name" value="DOL-P-MAN:MAN(7)GLCNAC(2)-PP-DOL ALPHA-1,6-MANNOSYLTRANSFERASE"/>
    <property type="match status" value="1"/>
</dbReference>
<evidence type="ECO:0000256" key="9">
    <source>
        <dbReference type="ARBA" id="ARBA00023136"/>
    </source>
</evidence>
<dbReference type="AlphaFoldDB" id="A0A1Y2BBR2"/>
<dbReference type="GO" id="GO:0005789">
    <property type="term" value="C:endoplasmic reticulum membrane"/>
    <property type="evidence" value="ECO:0007669"/>
    <property type="project" value="UniProtKB-SubCell"/>
</dbReference>
<organism evidence="13 14">
    <name type="scientific">Naematelia encephala</name>
    <dbReference type="NCBI Taxonomy" id="71784"/>
    <lineage>
        <taxon>Eukaryota</taxon>
        <taxon>Fungi</taxon>
        <taxon>Dikarya</taxon>
        <taxon>Basidiomycota</taxon>
        <taxon>Agaricomycotina</taxon>
        <taxon>Tremellomycetes</taxon>
        <taxon>Tremellales</taxon>
        <taxon>Naemateliaceae</taxon>
        <taxon>Naematelia</taxon>
    </lineage>
</organism>
<evidence type="ECO:0000313" key="13">
    <source>
        <dbReference type="EMBL" id="ORY32271.1"/>
    </source>
</evidence>
<reference evidence="13 14" key="1">
    <citation type="submission" date="2016-07" db="EMBL/GenBank/DDBJ databases">
        <title>Pervasive Adenine N6-methylation of Active Genes in Fungi.</title>
        <authorList>
            <consortium name="DOE Joint Genome Institute"/>
            <person name="Mondo S.J."/>
            <person name="Dannebaum R.O."/>
            <person name="Kuo R.C."/>
            <person name="Labutti K."/>
            <person name="Haridas S."/>
            <person name="Kuo A."/>
            <person name="Salamov A."/>
            <person name="Ahrendt S.R."/>
            <person name="Lipzen A."/>
            <person name="Sullivan W."/>
            <person name="Andreopoulos W.B."/>
            <person name="Clum A."/>
            <person name="Lindquist E."/>
            <person name="Daum C."/>
            <person name="Ramamoorthy G.K."/>
            <person name="Gryganskyi A."/>
            <person name="Culley D."/>
            <person name="Magnuson J.K."/>
            <person name="James T.Y."/>
            <person name="O'Malley M.A."/>
            <person name="Stajich J.E."/>
            <person name="Spatafora J.W."/>
            <person name="Visel A."/>
            <person name="Grigoriev I.V."/>
        </authorList>
    </citation>
    <scope>NUCLEOTIDE SEQUENCE [LARGE SCALE GENOMIC DNA]</scope>
    <source>
        <strain evidence="13 14">68-887.2</strain>
    </source>
</reference>
<gene>
    <name evidence="13" type="ORF">BCR39DRAFT_597676</name>
</gene>
<feature type="transmembrane region" description="Helical" evidence="12">
    <location>
        <begin position="222"/>
        <end position="241"/>
    </location>
</feature>
<keyword evidence="8 12" id="KW-1133">Transmembrane helix</keyword>
<comment type="similarity">
    <text evidence="3 12">Belongs to the glycosyltransferase 22 family.</text>
</comment>
<feature type="transmembrane region" description="Helical" evidence="12">
    <location>
        <begin position="299"/>
        <end position="324"/>
    </location>
</feature>
<comment type="pathway">
    <text evidence="2">Protein modification; protein glycosylation.</text>
</comment>
<comment type="catalytic activity">
    <reaction evidence="11">
        <text>an alpha-D-Man-(1-&gt;2)-alpha-D-Man-(1-&gt;2)-alpha-D-Man-(1-&gt;3)-[alpha-D-Man-(1-&gt;2)-alpha-D-Man-(1-&gt;3)-alpha-D-Man-(1-&gt;6)]-beta-D-Man-(1-&gt;4)-beta-D-GlcNAc-(1-&gt;4)-alpha-D-GlcNAc-diphospho-di-trans,poly-cis-dolichol + a di-trans,poly-cis-dolichyl beta-D-mannosyl phosphate = an alpha-D-Man-(1-&gt;2)-alpha-D-Man-(1-&gt;2)-alpha-D-Man-(1-&gt;3)-[alpha-D-Man-(1-&gt;2)-alpha-D-Man-(1-&gt;3)-[alpha-D-Man-(1-&gt;6)]-alpha-D-Man-(1-&gt;6)]-beta-D-Man-(1-&gt;4)-beta-D-GlcNAc-(1-&gt;4)-alpha-D-GlcNAc-diphospho-di-trans,poly-cis-dolichol + a di-trans,poly-cis-dolichyl phosphate + H(+)</text>
        <dbReference type="Rhea" id="RHEA:29535"/>
        <dbReference type="Rhea" id="RHEA-COMP:19498"/>
        <dbReference type="Rhea" id="RHEA-COMP:19501"/>
        <dbReference type="Rhea" id="RHEA-COMP:19518"/>
        <dbReference type="Rhea" id="RHEA-COMP:19519"/>
        <dbReference type="ChEBI" id="CHEBI:15378"/>
        <dbReference type="ChEBI" id="CHEBI:57683"/>
        <dbReference type="ChEBI" id="CHEBI:58211"/>
        <dbReference type="ChEBI" id="CHEBI:132517"/>
        <dbReference type="ChEBI" id="CHEBI:132519"/>
        <dbReference type="EC" id="2.4.1.260"/>
    </reaction>
    <physiologicalReaction direction="left-to-right" evidence="11">
        <dbReference type="Rhea" id="RHEA:29536"/>
    </physiologicalReaction>
</comment>
<sequence length="591" mass="66456">MPPSARRRLINSLPNFLPFLITFLHVFLAPYTKVEESFTLHAVHDVLKYGLRAEHLHLWDHVEFPGAVPRSFIPAIVLGILSYPFAAIGVATGIIRTTIHVQILVRLVLASIHSIALNHLSRTLRSRYPASVRRWWLIFTLTQFHTMYYAGRTIPNFLAYPFVVLFISLVLRANSKSAPSKVSNKRRFYAIGILTAVASIVRLEIALFLLPNVLALVFLKRIPLHVALIFGALGGLGAVYMTNDYKYTQWRPTLGHPSFPFKSPYQLVWPELSGLWYNIVQGKSADWGTSPRHHYLFNALPKICGPACLLLLVGTAWQIFESVLSQGREGERRKSLLPESYLETWEYFSLGTIALVVGMSFVGHKEWRFVVYAVPVINMIAASVASAAWHFPHRLSRRFFRLGLVGLVAIQITFTLFATFLSVHNYPGGEVWQVLEDLQASSNVSSQITIHFTSGPLQTGSTLFTFLHASPGPDNAWPYPAFPPPRTPEWTYSKSEAAEMQTLEGLWQSNVDYIVTDDPSALIESELPGRSWKLAAHVGEVGETRLDLPGIKKGRTLRWGSQLAILARESSRTQEYSLNVHAAILEDYGRK</sequence>
<dbReference type="UniPathway" id="UPA00378"/>
<dbReference type="InParanoid" id="A0A1Y2BBR2"/>
<evidence type="ECO:0000256" key="7">
    <source>
        <dbReference type="ARBA" id="ARBA00022824"/>
    </source>
</evidence>
<dbReference type="FunCoup" id="A0A1Y2BBR2">
    <property type="interactions" value="163"/>
</dbReference>
<name>A0A1Y2BBR2_9TREE</name>
<dbReference type="InterPro" id="IPR005599">
    <property type="entry name" value="GPI_mannosylTrfase"/>
</dbReference>
<feature type="transmembrane region" description="Helical" evidence="12">
    <location>
        <begin position="187"/>
        <end position="210"/>
    </location>
</feature>
<evidence type="ECO:0000256" key="2">
    <source>
        <dbReference type="ARBA" id="ARBA00004922"/>
    </source>
</evidence>
<dbReference type="EMBL" id="MCFC01000010">
    <property type="protein sequence ID" value="ORY32271.1"/>
    <property type="molecule type" value="Genomic_DNA"/>
</dbReference>
<keyword evidence="6 12" id="KW-0812">Transmembrane</keyword>
<evidence type="ECO:0000256" key="5">
    <source>
        <dbReference type="ARBA" id="ARBA00022679"/>
    </source>
</evidence>
<feature type="transmembrane region" description="Helical" evidence="12">
    <location>
        <begin position="72"/>
        <end position="91"/>
    </location>
</feature>
<keyword evidence="4 12" id="KW-0328">Glycosyltransferase</keyword>
<evidence type="ECO:0000256" key="12">
    <source>
        <dbReference type="RuleBase" id="RU363075"/>
    </source>
</evidence>
<evidence type="ECO:0000256" key="8">
    <source>
        <dbReference type="ARBA" id="ARBA00022989"/>
    </source>
</evidence>
<dbReference type="GO" id="GO:0006487">
    <property type="term" value="P:protein N-linked glycosylation"/>
    <property type="evidence" value="ECO:0007669"/>
    <property type="project" value="TreeGrafter"/>
</dbReference>
<evidence type="ECO:0000256" key="11">
    <source>
        <dbReference type="ARBA" id="ARBA00048899"/>
    </source>
</evidence>
<keyword evidence="5 13" id="KW-0808">Transferase</keyword>
<comment type="caution">
    <text evidence="13">The sequence shown here is derived from an EMBL/GenBank/DDBJ whole genome shotgun (WGS) entry which is preliminary data.</text>
</comment>
<feature type="transmembrane region" description="Helical" evidence="12">
    <location>
        <begin position="369"/>
        <end position="390"/>
    </location>
</feature>
<feature type="transmembrane region" description="Helical" evidence="12">
    <location>
        <begin position="157"/>
        <end position="175"/>
    </location>
</feature>
<dbReference type="GO" id="GO:0052917">
    <property type="term" value="F:dol-P-Man:Man(7)GlcNAc(2)-PP-Dol alpha-1,6-mannosyltransferase activity"/>
    <property type="evidence" value="ECO:0007669"/>
    <property type="project" value="UniProtKB-EC"/>
</dbReference>
<feature type="transmembrane region" description="Helical" evidence="12">
    <location>
        <begin position="402"/>
        <end position="423"/>
    </location>
</feature>
<keyword evidence="9 12" id="KW-0472">Membrane</keyword>
<evidence type="ECO:0000256" key="3">
    <source>
        <dbReference type="ARBA" id="ARBA00007063"/>
    </source>
</evidence>
<dbReference type="STRING" id="71784.A0A1Y2BBR2"/>
<accession>A0A1Y2BBR2</accession>
<proteinExistence type="inferred from homology"/>
<keyword evidence="14" id="KW-1185">Reference proteome</keyword>
<comment type="function">
    <text evidence="10">Mannosyltransferase that operates in the biosynthetic pathway of dolichol-linked oligosaccharides, the glycan precursors employed in protein asparagine (N)-glycosylation. The assembly of dolichol-linked oligosaccharides begins on the cytosolic side of the endoplasmic reticulum membrane and finishes in its lumen. The sequential addition of sugars to dolichol pyrophosphate produces dolichol-linked oligosaccharides containing fourteen sugars, including two GlcNAcs, nine mannoses and three glucoses. Once assembled, the oligosaccharide is transferred from the lipid to nascent proteins by oligosaccharyltransferases. In the lumen of the endoplasmic reticulum, adds the eighth mannose residue in an alpha-1,6 linkage onto Man(7)GlcNAc(2)-PP-dolichol to produce Man(8)GlcNAc(2)-PP-dolichol.</text>
</comment>
<comment type="subcellular location">
    <subcellularLocation>
        <location evidence="1 12">Endoplasmic reticulum membrane</location>
        <topology evidence="1 12">Multi-pass membrane protein</topology>
    </subcellularLocation>
</comment>
<feature type="transmembrane region" description="Helical" evidence="12">
    <location>
        <begin position="12"/>
        <end position="31"/>
    </location>
</feature>
<evidence type="ECO:0000313" key="14">
    <source>
        <dbReference type="Proteomes" id="UP000193986"/>
    </source>
</evidence>
<feature type="transmembrane region" description="Helical" evidence="12">
    <location>
        <begin position="133"/>
        <end position="150"/>
    </location>
</feature>
<dbReference type="OrthoDB" id="19039at2759"/>
<dbReference type="Proteomes" id="UP000193986">
    <property type="component" value="Unassembled WGS sequence"/>
</dbReference>
<dbReference type="PANTHER" id="PTHR22760">
    <property type="entry name" value="GLYCOSYLTRANSFERASE"/>
    <property type="match status" value="1"/>
</dbReference>
<protein>
    <recommendedName>
        <fullName evidence="12">Mannosyltransferase</fullName>
        <ecNumber evidence="12">2.4.1.-</ecNumber>
    </recommendedName>
</protein>
<evidence type="ECO:0000256" key="4">
    <source>
        <dbReference type="ARBA" id="ARBA00022676"/>
    </source>
</evidence>
<dbReference type="EC" id="2.4.1.-" evidence="12"/>
<evidence type="ECO:0000256" key="6">
    <source>
        <dbReference type="ARBA" id="ARBA00022692"/>
    </source>
</evidence>
<keyword evidence="7 12" id="KW-0256">Endoplasmic reticulum</keyword>
<dbReference type="Pfam" id="PF03901">
    <property type="entry name" value="Glyco_transf_22"/>
    <property type="match status" value="1"/>
</dbReference>
<feature type="transmembrane region" description="Helical" evidence="12">
    <location>
        <begin position="345"/>
        <end position="363"/>
    </location>
</feature>
<evidence type="ECO:0000256" key="10">
    <source>
        <dbReference type="ARBA" id="ARBA00044721"/>
    </source>
</evidence>
<evidence type="ECO:0000256" key="1">
    <source>
        <dbReference type="ARBA" id="ARBA00004477"/>
    </source>
</evidence>